<evidence type="ECO:0000313" key="2">
    <source>
        <dbReference type="Proteomes" id="UP001370758"/>
    </source>
</evidence>
<name>A0AAV9VWW4_9PEZI</name>
<accession>A0AAV9VWW4</accession>
<evidence type="ECO:0000313" key="1">
    <source>
        <dbReference type="EMBL" id="KAK6496984.1"/>
    </source>
</evidence>
<dbReference type="EMBL" id="JAVHJL010000010">
    <property type="protein sequence ID" value="KAK6496984.1"/>
    <property type="molecule type" value="Genomic_DNA"/>
</dbReference>
<gene>
    <name evidence="1" type="ORF">TWF481_001963</name>
</gene>
<keyword evidence="2" id="KW-1185">Reference proteome</keyword>
<protein>
    <submittedName>
        <fullName evidence="1">Uncharacterized protein</fullName>
    </submittedName>
</protein>
<reference evidence="1 2" key="1">
    <citation type="submission" date="2023-08" db="EMBL/GenBank/DDBJ databases">
        <authorList>
            <person name="Palmer J.M."/>
        </authorList>
    </citation>
    <scope>NUCLEOTIDE SEQUENCE [LARGE SCALE GENOMIC DNA]</scope>
    <source>
        <strain evidence="1 2">TWF481</strain>
    </source>
</reference>
<dbReference type="AlphaFoldDB" id="A0AAV9VWW4"/>
<comment type="caution">
    <text evidence="1">The sequence shown here is derived from an EMBL/GenBank/DDBJ whole genome shotgun (WGS) entry which is preliminary data.</text>
</comment>
<sequence>MSSKQQEELPSVPVGEKGLELISLEREVFNRYLLTRPGERGYEEREAARALGRIGLVRHIQGVIRNFCQEHRVPEEKVDRIIDYLCTETVFWDCFVAIDEERAFGRPLNLEARNLDGCDAICILFGIQNGTINAHLKSHVSEWVATMWPTGAVPQPALVERSRAR</sequence>
<organism evidence="1 2">
    <name type="scientific">Arthrobotrys musiformis</name>
    <dbReference type="NCBI Taxonomy" id="47236"/>
    <lineage>
        <taxon>Eukaryota</taxon>
        <taxon>Fungi</taxon>
        <taxon>Dikarya</taxon>
        <taxon>Ascomycota</taxon>
        <taxon>Pezizomycotina</taxon>
        <taxon>Orbiliomycetes</taxon>
        <taxon>Orbiliales</taxon>
        <taxon>Orbiliaceae</taxon>
        <taxon>Arthrobotrys</taxon>
    </lineage>
</organism>
<proteinExistence type="predicted"/>
<dbReference type="Proteomes" id="UP001370758">
    <property type="component" value="Unassembled WGS sequence"/>
</dbReference>